<accession>A0A7C2NXT5</accession>
<keyword evidence="1" id="KW-0732">Signal</keyword>
<feature type="chain" id="PRO_5028458727" description="DUF5666 domain-containing protein" evidence="1">
    <location>
        <begin position="22"/>
        <end position="116"/>
    </location>
</feature>
<reference evidence="2" key="1">
    <citation type="journal article" date="2020" name="mSystems">
        <title>Genome- and Community-Level Interaction Insights into Carbon Utilization and Element Cycling Functions of Hydrothermarchaeota in Hydrothermal Sediment.</title>
        <authorList>
            <person name="Zhou Z."/>
            <person name="Liu Y."/>
            <person name="Xu W."/>
            <person name="Pan J."/>
            <person name="Luo Z.H."/>
            <person name="Li M."/>
        </authorList>
    </citation>
    <scope>NUCLEOTIDE SEQUENCE [LARGE SCALE GENOMIC DNA]</scope>
    <source>
        <strain evidence="2">SpSt-339</strain>
    </source>
</reference>
<sequence length="116" mass="12520">MIKSTAILIGLSALMTQGLRADDPPVKPDDDAVTVKVVGTLRTGIVAIGGETTGVTVKSKGITWELEFAGNAELKKTAEKLHGQRVIVEGSLERREGVEVKERWIVTVARLRALQE</sequence>
<evidence type="ECO:0000256" key="1">
    <source>
        <dbReference type="SAM" id="SignalP"/>
    </source>
</evidence>
<feature type="signal peptide" evidence="1">
    <location>
        <begin position="1"/>
        <end position="21"/>
    </location>
</feature>
<name>A0A7C2NXT5_9PLAN</name>
<evidence type="ECO:0000313" key="2">
    <source>
        <dbReference type="EMBL" id="HEN15429.1"/>
    </source>
</evidence>
<evidence type="ECO:0008006" key="3">
    <source>
        <dbReference type="Google" id="ProtNLM"/>
    </source>
</evidence>
<dbReference type="EMBL" id="DSOK01000239">
    <property type="protein sequence ID" value="HEN15429.1"/>
    <property type="molecule type" value="Genomic_DNA"/>
</dbReference>
<dbReference type="AlphaFoldDB" id="A0A7C2NXT5"/>
<organism evidence="2">
    <name type="scientific">Schlesneria paludicola</name>
    <dbReference type="NCBI Taxonomy" id="360056"/>
    <lineage>
        <taxon>Bacteria</taxon>
        <taxon>Pseudomonadati</taxon>
        <taxon>Planctomycetota</taxon>
        <taxon>Planctomycetia</taxon>
        <taxon>Planctomycetales</taxon>
        <taxon>Planctomycetaceae</taxon>
        <taxon>Schlesneria</taxon>
    </lineage>
</organism>
<protein>
    <recommendedName>
        <fullName evidence="3">DUF5666 domain-containing protein</fullName>
    </recommendedName>
</protein>
<gene>
    <name evidence="2" type="ORF">ENQ76_08190</name>
</gene>
<proteinExistence type="predicted"/>
<comment type="caution">
    <text evidence="2">The sequence shown here is derived from an EMBL/GenBank/DDBJ whole genome shotgun (WGS) entry which is preliminary data.</text>
</comment>